<evidence type="ECO:0000256" key="1">
    <source>
        <dbReference type="SAM" id="MobiDB-lite"/>
    </source>
</evidence>
<name>A0A4R6H7P5_9BACT</name>
<protein>
    <recommendedName>
        <fullName evidence="5">Calx-beta domain-containing protein</fullName>
    </recommendedName>
</protein>
<proteinExistence type="predicted"/>
<evidence type="ECO:0000313" key="4">
    <source>
        <dbReference type="Proteomes" id="UP000294848"/>
    </source>
</evidence>
<dbReference type="AlphaFoldDB" id="A0A4R6H7P5"/>
<reference evidence="3 4" key="1">
    <citation type="submission" date="2019-03" db="EMBL/GenBank/DDBJ databases">
        <title>Freshwater and sediment microbial communities from various areas in North America, analyzing microbe dynamics in response to fracking.</title>
        <authorList>
            <person name="Lamendella R."/>
        </authorList>
    </citation>
    <scope>NUCLEOTIDE SEQUENCE [LARGE SCALE GENOMIC DNA]</scope>
    <source>
        <strain evidence="3 4">114D</strain>
    </source>
</reference>
<feature type="compositionally biased region" description="Polar residues" evidence="1">
    <location>
        <begin position="261"/>
        <end position="282"/>
    </location>
</feature>
<accession>A0A4R6H7P5</accession>
<evidence type="ECO:0000313" key="3">
    <source>
        <dbReference type="EMBL" id="TDO04044.1"/>
    </source>
</evidence>
<comment type="caution">
    <text evidence="3">The sequence shown here is derived from an EMBL/GenBank/DDBJ whole genome shotgun (WGS) entry which is preliminary data.</text>
</comment>
<gene>
    <name evidence="3" type="ORF">DET52_102384</name>
</gene>
<keyword evidence="2" id="KW-0732">Signal</keyword>
<dbReference type="Proteomes" id="UP000294848">
    <property type="component" value="Unassembled WGS sequence"/>
</dbReference>
<feature type="signal peptide" evidence="2">
    <location>
        <begin position="1"/>
        <end position="22"/>
    </location>
</feature>
<evidence type="ECO:0008006" key="5">
    <source>
        <dbReference type="Google" id="ProtNLM"/>
    </source>
</evidence>
<organism evidence="3 4">
    <name type="scientific">Sunxiuqinia elliptica</name>
    <dbReference type="NCBI Taxonomy" id="655355"/>
    <lineage>
        <taxon>Bacteria</taxon>
        <taxon>Pseudomonadati</taxon>
        <taxon>Bacteroidota</taxon>
        <taxon>Bacteroidia</taxon>
        <taxon>Marinilabiliales</taxon>
        <taxon>Prolixibacteraceae</taxon>
        <taxon>Sunxiuqinia</taxon>
    </lineage>
</organism>
<feature type="region of interest" description="Disordered" evidence="1">
    <location>
        <begin position="259"/>
        <end position="282"/>
    </location>
</feature>
<dbReference type="RefSeq" id="WP_133464390.1">
    <property type="nucleotide sequence ID" value="NZ_SNWI01000002.1"/>
</dbReference>
<dbReference type="OrthoDB" id="1117211at2"/>
<feature type="chain" id="PRO_5021019583" description="Calx-beta domain-containing protein" evidence="2">
    <location>
        <begin position="23"/>
        <end position="282"/>
    </location>
</feature>
<dbReference type="EMBL" id="SNWI01000002">
    <property type="protein sequence ID" value="TDO04044.1"/>
    <property type="molecule type" value="Genomic_DNA"/>
</dbReference>
<sequence length="282" mass="28877">MKKLFTLLSLFVVIGMSANVFAQSSTGSAPYPGAMHNYSVNGGTNNGSSFTWDVLDASSSSVVGSIATISAVGSGAKTDATVNITWAATAVPGTEYIVVVEETDASGCKNSKGLPVIITQSAFDLIVVNGGNACYENSVEVTWSGGQAEGDVTYDHGTAEVTYTVKAEGVGATETWQFTPGVAFTQTDIVATTVTVKDETSNVVSESAGVYSLTGPQTVTITVVVDNNNIYNNGSAANAQDFTATLSLTNVAAGTGAVESDATNNSDNLSVSRPNTSQITTN</sequence>
<evidence type="ECO:0000256" key="2">
    <source>
        <dbReference type="SAM" id="SignalP"/>
    </source>
</evidence>